<proteinExistence type="predicted"/>
<protein>
    <submittedName>
        <fullName evidence="2">SlyX family protein</fullName>
    </submittedName>
</protein>
<name>A0A556QJI7_9BACT</name>
<keyword evidence="3" id="KW-1185">Reference proteome</keyword>
<dbReference type="Proteomes" id="UP000315648">
    <property type="component" value="Unassembled WGS sequence"/>
</dbReference>
<sequence length="67" mass="7902">MSNERIDRLEERLAWMQRHMTEQDKAMLEMAGQLDRLKAEVTRLKQRPDAGQPNAETNPADERPPHY</sequence>
<dbReference type="Pfam" id="PF04102">
    <property type="entry name" value="SlyX"/>
    <property type="match status" value="1"/>
</dbReference>
<evidence type="ECO:0000313" key="3">
    <source>
        <dbReference type="Proteomes" id="UP000315648"/>
    </source>
</evidence>
<organism evidence="2 3">
    <name type="scientific">Rariglobus hedericola</name>
    <dbReference type="NCBI Taxonomy" id="2597822"/>
    <lineage>
        <taxon>Bacteria</taxon>
        <taxon>Pseudomonadati</taxon>
        <taxon>Verrucomicrobiota</taxon>
        <taxon>Opitutia</taxon>
        <taxon>Opitutales</taxon>
        <taxon>Opitutaceae</taxon>
        <taxon>Rariglobus</taxon>
    </lineage>
</organism>
<evidence type="ECO:0000256" key="1">
    <source>
        <dbReference type="SAM" id="MobiDB-lite"/>
    </source>
</evidence>
<comment type="caution">
    <text evidence="2">The sequence shown here is derived from an EMBL/GenBank/DDBJ whole genome shotgun (WGS) entry which is preliminary data.</text>
</comment>
<reference evidence="2 3" key="1">
    <citation type="submission" date="2019-07" db="EMBL/GenBank/DDBJ databases">
        <title>Description of 53C-WASEF.</title>
        <authorList>
            <person name="Pitt A."/>
            <person name="Hahn M.W."/>
        </authorList>
    </citation>
    <scope>NUCLEOTIDE SEQUENCE [LARGE SCALE GENOMIC DNA]</scope>
    <source>
        <strain evidence="2 3">53C-WASEF</strain>
    </source>
</reference>
<feature type="region of interest" description="Disordered" evidence="1">
    <location>
        <begin position="41"/>
        <end position="67"/>
    </location>
</feature>
<accession>A0A556QJI7</accession>
<gene>
    <name evidence="2" type="ORF">FPL22_11885</name>
</gene>
<dbReference type="RefSeq" id="WP_144230609.1">
    <property type="nucleotide sequence ID" value="NZ_CBCRVV010000009.1"/>
</dbReference>
<dbReference type="OrthoDB" id="199719at2"/>
<dbReference type="AlphaFoldDB" id="A0A556QJI7"/>
<dbReference type="InterPro" id="IPR007236">
    <property type="entry name" value="SlyX"/>
</dbReference>
<dbReference type="EMBL" id="VMBG01000002">
    <property type="protein sequence ID" value="TSJ76814.1"/>
    <property type="molecule type" value="Genomic_DNA"/>
</dbReference>
<evidence type="ECO:0000313" key="2">
    <source>
        <dbReference type="EMBL" id="TSJ76814.1"/>
    </source>
</evidence>